<evidence type="ECO:0000313" key="3">
    <source>
        <dbReference type="RefSeq" id="XP_011313639.1"/>
    </source>
</evidence>
<dbReference type="OrthoDB" id="6429491at2759"/>
<keyword evidence="2" id="KW-1185">Reference proteome</keyword>
<evidence type="ECO:0000256" key="1">
    <source>
        <dbReference type="SAM" id="Coils"/>
    </source>
</evidence>
<reference evidence="3" key="1">
    <citation type="submission" date="2025-08" db="UniProtKB">
        <authorList>
            <consortium name="RefSeq"/>
        </authorList>
    </citation>
    <scope>IDENTIFICATION</scope>
    <source>
        <strain evidence="3">USDA-PBARC FA_bdor</strain>
        <tissue evidence="3">Whole organism</tissue>
    </source>
</reference>
<dbReference type="KEGG" id="fas:105273101"/>
<organism evidence="2 3">
    <name type="scientific">Fopius arisanus</name>
    <dbReference type="NCBI Taxonomy" id="64838"/>
    <lineage>
        <taxon>Eukaryota</taxon>
        <taxon>Metazoa</taxon>
        <taxon>Ecdysozoa</taxon>
        <taxon>Arthropoda</taxon>
        <taxon>Hexapoda</taxon>
        <taxon>Insecta</taxon>
        <taxon>Pterygota</taxon>
        <taxon>Neoptera</taxon>
        <taxon>Endopterygota</taxon>
        <taxon>Hymenoptera</taxon>
        <taxon>Apocrita</taxon>
        <taxon>Ichneumonoidea</taxon>
        <taxon>Braconidae</taxon>
        <taxon>Opiinae</taxon>
        <taxon>Fopius</taxon>
    </lineage>
</organism>
<accession>A0A9R1TMP9</accession>
<protein>
    <submittedName>
        <fullName evidence="3">Uncharacterized protein</fullName>
    </submittedName>
</protein>
<evidence type="ECO:0000313" key="2">
    <source>
        <dbReference type="Proteomes" id="UP000694866"/>
    </source>
</evidence>
<feature type="coiled-coil region" evidence="1">
    <location>
        <begin position="13"/>
        <end position="57"/>
    </location>
</feature>
<sequence length="113" mass="13277">MTRIFHDNTVILLAVSERLCKEYEQQKRQYDVETGALHKAMQQASQWYKQNRQLKRQSLVLTQRILESRPDALADDLCLSDEVDANEIDDAEELRQTITGWYHIKFIGIIINI</sequence>
<dbReference type="Proteomes" id="UP000694866">
    <property type="component" value="Unplaced"/>
</dbReference>
<dbReference type="GeneID" id="105273101"/>
<name>A0A9R1TMP9_9HYME</name>
<gene>
    <name evidence="3" type="primary">LOC105273101</name>
</gene>
<proteinExistence type="predicted"/>
<dbReference type="RefSeq" id="XP_011313639.1">
    <property type="nucleotide sequence ID" value="XM_011315337.1"/>
</dbReference>
<dbReference type="AlphaFoldDB" id="A0A9R1TMP9"/>
<keyword evidence="1" id="KW-0175">Coiled coil</keyword>